<proteinExistence type="inferred from homology"/>
<dbReference type="NCBIfam" id="TIGR01845">
    <property type="entry name" value="outer_NodT"/>
    <property type="match status" value="1"/>
</dbReference>
<gene>
    <name evidence="3" type="primary">oprN</name>
    <name evidence="3" type="ORF">SGRAN_0031</name>
</gene>
<evidence type="ECO:0000256" key="2">
    <source>
        <dbReference type="RuleBase" id="RU362097"/>
    </source>
</evidence>
<name>A0AA86KZY5_9SPHN</name>
<dbReference type="InterPro" id="IPR010131">
    <property type="entry name" value="MdtP/NodT-like"/>
</dbReference>
<accession>A0AA86KZY5</accession>
<protein>
    <submittedName>
        <fullName evidence="3">RND transporter</fullName>
    </submittedName>
</protein>
<keyword evidence="2" id="KW-0732">Signal</keyword>
<dbReference type="PROSITE" id="PS51257">
    <property type="entry name" value="PROKAR_LIPOPROTEIN"/>
    <property type="match status" value="1"/>
</dbReference>
<reference evidence="3 4" key="1">
    <citation type="journal article" date="2016" name="BMC Genomics">
        <title>Genomic analysis of the nitrate-respiring Sphingopyxis granuli (formerly Sphingomonas macrogoltabida) strain TFA.</title>
        <authorList>
            <person name="Garcia-Romero I."/>
            <person name="Perez-Pulido A.J."/>
            <person name="Gonzalez-Flores Y.E."/>
            <person name="Reyes-Ramirez F."/>
            <person name="Santero E."/>
            <person name="Floriano B."/>
        </authorList>
    </citation>
    <scope>NUCLEOTIDE SEQUENCE [LARGE SCALE GENOMIC DNA]</scope>
    <source>
        <strain evidence="3 4">TFA</strain>
    </source>
</reference>
<dbReference type="InterPro" id="IPR003423">
    <property type="entry name" value="OMP_efflux"/>
</dbReference>
<dbReference type="PANTHER" id="PTHR30203:SF25">
    <property type="entry name" value="OUTER MEMBRANE PROTEIN-RELATED"/>
    <property type="match status" value="1"/>
</dbReference>
<keyword evidence="2" id="KW-0564">Palmitate</keyword>
<dbReference type="Proteomes" id="UP000058599">
    <property type="component" value="Chromosome"/>
</dbReference>
<evidence type="ECO:0000313" key="4">
    <source>
        <dbReference type="Proteomes" id="UP000058599"/>
    </source>
</evidence>
<keyword evidence="2" id="KW-1134">Transmembrane beta strand</keyword>
<keyword evidence="4" id="KW-1185">Reference proteome</keyword>
<feature type="chain" id="PRO_5041517824" evidence="2">
    <location>
        <begin position="22"/>
        <end position="481"/>
    </location>
</feature>
<dbReference type="PANTHER" id="PTHR30203">
    <property type="entry name" value="OUTER MEMBRANE CATION EFFLUX PROTEIN"/>
    <property type="match status" value="1"/>
</dbReference>
<dbReference type="Pfam" id="PF02321">
    <property type="entry name" value="OEP"/>
    <property type="match status" value="2"/>
</dbReference>
<dbReference type="RefSeq" id="WP_053555734.1">
    <property type="nucleotide sequence ID" value="NZ_CP012199.1"/>
</dbReference>
<keyword evidence="2" id="KW-0449">Lipoprotein</keyword>
<comment type="subcellular location">
    <subcellularLocation>
        <location evidence="2">Cell membrane</location>
        <topology evidence="2">Lipid-anchor</topology>
    </subcellularLocation>
</comment>
<organism evidence="3 4">
    <name type="scientific">Sphingopyxis granuli</name>
    <dbReference type="NCBI Taxonomy" id="267128"/>
    <lineage>
        <taxon>Bacteria</taxon>
        <taxon>Pseudomonadati</taxon>
        <taxon>Pseudomonadota</taxon>
        <taxon>Alphaproteobacteria</taxon>
        <taxon>Sphingomonadales</taxon>
        <taxon>Sphingomonadaceae</taxon>
        <taxon>Sphingopyxis</taxon>
    </lineage>
</organism>
<feature type="signal peptide" evidence="2">
    <location>
        <begin position="1"/>
        <end position="21"/>
    </location>
</feature>
<comment type="similarity">
    <text evidence="1 2">Belongs to the outer membrane factor (OMF) (TC 1.B.17) family.</text>
</comment>
<dbReference type="EMBL" id="CP012199">
    <property type="protein sequence ID" value="AMG72429.1"/>
    <property type="molecule type" value="Genomic_DNA"/>
</dbReference>
<dbReference type="GO" id="GO:0015562">
    <property type="term" value="F:efflux transmembrane transporter activity"/>
    <property type="evidence" value="ECO:0007669"/>
    <property type="project" value="InterPro"/>
</dbReference>
<evidence type="ECO:0000256" key="1">
    <source>
        <dbReference type="ARBA" id="ARBA00007613"/>
    </source>
</evidence>
<dbReference type="AlphaFoldDB" id="A0AA86KZY5"/>
<dbReference type="SUPFAM" id="SSF56954">
    <property type="entry name" value="Outer membrane efflux proteins (OEP)"/>
    <property type="match status" value="1"/>
</dbReference>
<dbReference type="Gene3D" id="2.20.200.10">
    <property type="entry name" value="Outer membrane efflux proteins (OEP)"/>
    <property type="match status" value="1"/>
</dbReference>
<dbReference type="KEGG" id="sgi:SGRAN_0031"/>
<evidence type="ECO:0000313" key="3">
    <source>
        <dbReference type="EMBL" id="AMG72429.1"/>
    </source>
</evidence>
<keyword evidence="2" id="KW-0812">Transmembrane</keyword>
<sequence>MTLIAKLSPAVLLGLAGCATAGSNYVPPSIEAPGAYAAQPVGIGGTSAEAAWWHQFGDPALDSLIAEALAANLDARLAVARLDEARALAGVSRAGRLPGGGVDASYQRRRLADAERPGGQPREGDALRLGAEASWEVDLFGRVRRGVEAAEAEVGGAEALLRAARAAVTADVAGHYFELRGSEAALAIAHRQIETQRRSLDVTRKLERAGAGARFDVVRAEAALSAVEATLPGIEQRIGTARHALAVLLGQTPQNFVGPAVATTSLPHIAQIGVGAPADLLRRRPDIAAAERTLAAATARRGVAEADLFPTVRLSGFIGLLAGGFESLFTGGAVAFAGGPSLDWGVFDMPRLRAQVRVADARTDAALIDYHRTVLIALRDVEDALTAYGAIRTGLAMRDQQVGASREAARMAAVRFREGEGQYLDVLDAERSLYEAEATLVAARTDHLLSVVEIHRALGGGWEVCEGVGSPNCTGGRTFGH</sequence>
<dbReference type="GO" id="GO:0005886">
    <property type="term" value="C:plasma membrane"/>
    <property type="evidence" value="ECO:0007669"/>
    <property type="project" value="UniProtKB-SubCell"/>
</dbReference>
<dbReference type="Gene3D" id="1.20.1600.10">
    <property type="entry name" value="Outer membrane efflux proteins (OEP)"/>
    <property type="match status" value="1"/>
</dbReference>
<keyword evidence="2" id="KW-0472">Membrane</keyword>